<comment type="caution">
    <text evidence="4">The sequence shown here is derived from an EMBL/GenBank/DDBJ whole genome shotgun (WGS) entry which is preliminary data.</text>
</comment>
<evidence type="ECO:0000256" key="2">
    <source>
        <dbReference type="ARBA" id="ARBA00035537"/>
    </source>
</evidence>
<reference evidence="4 5" key="1">
    <citation type="journal article" date="2018" name="Mol. Biol. Evol.">
        <title>Analysis of the draft genome of the red seaweed Gracilariopsis chorda provides insights into genome size evolution in Rhodophyta.</title>
        <authorList>
            <person name="Lee J."/>
            <person name="Yang E.C."/>
            <person name="Graf L."/>
            <person name="Yang J.H."/>
            <person name="Qiu H."/>
            <person name="Zel Zion U."/>
            <person name="Chan C.X."/>
            <person name="Stephens T.G."/>
            <person name="Weber A.P.M."/>
            <person name="Boo G.H."/>
            <person name="Boo S.M."/>
            <person name="Kim K.M."/>
            <person name="Shin Y."/>
            <person name="Jung M."/>
            <person name="Lee S.J."/>
            <person name="Yim H.S."/>
            <person name="Lee J.H."/>
            <person name="Bhattacharya D."/>
            <person name="Yoon H.S."/>
        </authorList>
    </citation>
    <scope>NUCLEOTIDE SEQUENCE [LARGE SCALE GENOMIC DNA]</scope>
    <source>
        <strain evidence="4 5">SKKU-2015</strain>
        <tissue evidence="4">Whole body</tissue>
    </source>
</reference>
<dbReference type="GO" id="GO:0070181">
    <property type="term" value="F:small ribosomal subunit rRNA binding"/>
    <property type="evidence" value="ECO:0007669"/>
    <property type="project" value="TreeGrafter"/>
</dbReference>
<dbReference type="InterPro" id="IPR014717">
    <property type="entry name" value="Transl_elong_EF1B/ribsomal_bS6"/>
</dbReference>
<keyword evidence="4" id="KW-0689">Ribosomal protein</keyword>
<accession>A0A2V3J3S1</accession>
<comment type="similarity">
    <text evidence="1">Belongs to the bacterial ribosomal protein bS6 family.</text>
</comment>
<dbReference type="GO" id="GO:0005840">
    <property type="term" value="C:ribosome"/>
    <property type="evidence" value="ECO:0007669"/>
    <property type="project" value="UniProtKB-KW"/>
</dbReference>
<evidence type="ECO:0000256" key="1">
    <source>
        <dbReference type="ARBA" id="ARBA00009512"/>
    </source>
</evidence>
<dbReference type="Gene3D" id="3.30.70.60">
    <property type="match status" value="1"/>
</dbReference>
<feature type="region of interest" description="Disordered" evidence="3">
    <location>
        <begin position="107"/>
        <end position="126"/>
    </location>
</feature>
<name>A0A2V3J3S1_9FLOR</name>
<dbReference type="EMBL" id="NBIV01000009">
    <property type="protein sequence ID" value="PXF49058.1"/>
    <property type="molecule type" value="Genomic_DNA"/>
</dbReference>
<dbReference type="InterPro" id="IPR020814">
    <property type="entry name" value="Ribosomal_S6_plastid/chlpt"/>
</dbReference>
<dbReference type="GO" id="GO:0005737">
    <property type="term" value="C:cytoplasm"/>
    <property type="evidence" value="ECO:0007669"/>
    <property type="project" value="UniProtKB-ARBA"/>
</dbReference>
<dbReference type="HAMAP" id="MF_00360">
    <property type="entry name" value="Ribosomal_bS6"/>
    <property type="match status" value="1"/>
</dbReference>
<keyword evidence="5" id="KW-1185">Reference proteome</keyword>
<dbReference type="PANTHER" id="PTHR21011">
    <property type="entry name" value="MITOCHONDRIAL 28S RIBOSOMAL PROTEIN S6"/>
    <property type="match status" value="1"/>
</dbReference>
<evidence type="ECO:0000313" key="5">
    <source>
        <dbReference type="Proteomes" id="UP000247409"/>
    </source>
</evidence>
<dbReference type="PANTHER" id="PTHR21011:SF1">
    <property type="entry name" value="SMALL RIBOSOMAL SUBUNIT PROTEIN BS6M"/>
    <property type="match status" value="1"/>
</dbReference>
<dbReference type="InterPro" id="IPR035980">
    <property type="entry name" value="Ribosomal_bS6_sf"/>
</dbReference>
<dbReference type="Pfam" id="PF01250">
    <property type="entry name" value="Ribosomal_S6"/>
    <property type="match status" value="1"/>
</dbReference>
<evidence type="ECO:0000256" key="3">
    <source>
        <dbReference type="SAM" id="MobiDB-lite"/>
    </source>
</evidence>
<organism evidence="4 5">
    <name type="scientific">Gracilariopsis chorda</name>
    <dbReference type="NCBI Taxonomy" id="448386"/>
    <lineage>
        <taxon>Eukaryota</taxon>
        <taxon>Rhodophyta</taxon>
        <taxon>Florideophyceae</taxon>
        <taxon>Rhodymeniophycidae</taxon>
        <taxon>Gracilariales</taxon>
        <taxon>Gracilariaceae</taxon>
        <taxon>Gracilariopsis</taxon>
    </lineage>
</organism>
<evidence type="ECO:0000313" key="4">
    <source>
        <dbReference type="EMBL" id="PXF49058.1"/>
    </source>
</evidence>
<dbReference type="GO" id="GO:0006412">
    <property type="term" value="P:translation"/>
    <property type="evidence" value="ECO:0007669"/>
    <property type="project" value="InterPro"/>
</dbReference>
<feature type="region of interest" description="Disordered" evidence="3">
    <location>
        <begin position="188"/>
        <end position="213"/>
    </location>
</feature>
<dbReference type="GO" id="GO:0003735">
    <property type="term" value="F:structural constituent of ribosome"/>
    <property type="evidence" value="ECO:0007669"/>
    <property type="project" value="InterPro"/>
</dbReference>
<dbReference type="Proteomes" id="UP000247409">
    <property type="component" value="Unassembled WGS sequence"/>
</dbReference>
<dbReference type="SUPFAM" id="SSF54995">
    <property type="entry name" value="Ribosomal protein S6"/>
    <property type="match status" value="1"/>
</dbReference>
<dbReference type="InterPro" id="IPR000529">
    <property type="entry name" value="Ribosomal_bS6"/>
</dbReference>
<keyword evidence="4" id="KW-0687">Ribonucleoprotein</keyword>
<dbReference type="STRING" id="448386.A0A2V3J3S1"/>
<sequence length="213" mass="23657">MPYYEVLCLASGKLGRKELGSLLHKTCRAFIDNGATVTRISPLGATGNGPRDLAYRIRINQVSHHKGFFVNVCAFASPKALAEVERQLKVDERMLRHIAIRKPTTDAVKPIPDIDQPPRVKTGVSKNDPEHALRQFLVEHERDLAVKEYEQTRKNVREALADGEHTAALRGGENGKMNEVVASLKAWSEAEKPNSDPSLNWLSDLKRNPTGSS</sequence>
<proteinExistence type="inferred from homology"/>
<dbReference type="OrthoDB" id="10259681at2759"/>
<gene>
    <name evidence="4" type="ORF">BWQ96_01196</name>
</gene>
<dbReference type="CDD" id="cd15465">
    <property type="entry name" value="bS6_mito"/>
    <property type="match status" value="1"/>
</dbReference>
<dbReference type="AlphaFoldDB" id="A0A2V3J3S1"/>
<protein>
    <recommendedName>
        <fullName evidence="2">30S ribosomal protein S6, chloroplastic</fullName>
    </recommendedName>
</protein>